<feature type="transmembrane region" description="Helical" evidence="1">
    <location>
        <begin position="185"/>
        <end position="205"/>
    </location>
</feature>
<reference evidence="2" key="1">
    <citation type="submission" date="2023-04" db="EMBL/GenBank/DDBJ databases">
        <title>Phytophthora lilii NBRC 32176.</title>
        <authorList>
            <person name="Ichikawa N."/>
            <person name="Sato H."/>
            <person name="Tonouchi N."/>
        </authorList>
    </citation>
    <scope>NUCLEOTIDE SEQUENCE</scope>
    <source>
        <strain evidence="2">NBRC 32176</strain>
    </source>
</reference>
<comment type="caution">
    <text evidence="2">The sequence shown here is derived from an EMBL/GenBank/DDBJ whole genome shotgun (WGS) entry which is preliminary data.</text>
</comment>
<keyword evidence="1" id="KW-0812">Transmembrane</keyword>
<name>A0A9W6U2D6_9STRA</name>
<protein>
    <submittedName>
        <fullName evidence="2">Unnamed protein product</fullName>
    </submittedName>
</protein>
<organism evidence="2 3">
    <name type="scientific">Phytophthora lilii</name>
    <dbReference type="NCBI Taxonomy" id="2077276"/>
    <lineage>
        <taxon>Eukaryota</taxon>
        <taxon>Sar</taxon>
        <taxon>Stramenopiles</taxon>
        <taxon>Oomycota</taxon>
        <taxon>Peronosporomycetes</taxon>
        <taxon>Peronosporales</taxon>
        <taxon>Peronosporaceae</taxon>
        <taxon>Phytophthora</taxon>
    </lineage>
</organism>
<feature type="transmembrane region" description="Helical" evidence="1">
    <location>
        <begin position="372"/>
        <end position="395"/>
    </location>
</feature>
<evidence type="ECO:0000313" key="3">
    <source>
        <dbReference type="Proteomes" id="UP001165083"/>
    </source>
</evidence>
<evidence type="ECO:0000256" key="1">
    <source>
        <dbReference type="SAM" id="Phobius"/>
    </source>
</evidence>
<keyword evidence="3" id="KW-1185">Reference proteome</keyword>
<dbReference type="EMBL" id="BSXW01000490">
    <property type="protein sequence ID" value="GMF23834.1"/>
    <property type="molecule type" value="Genomic_DNA"/>
</dbReference>
<feature type="transmembrane region" description="Helical" evidence="1">
    <location>
        <begin position="16"/>
        <end position="38"/>
    </location>
</feature>
<dbReference type="SUPFAM" id="SSF52058">
    <property type="entry name" value="L domain-like"/>
    <property type="match status" value="1"/>
</dbReference>
<proteinExistence type="predicted"/>
<evidence type="ECO:0000313" key="2">
    <source>
        <dbReference type="EMBL" id="GMF23834.1"/>
    </source>
</evidence>
<keyword evidence="1" id="KW-1133">Transmembrane helix</keyword>
<dbReference type="Gene3D" id="3.80.10.10">
    <property type="entry name" value="Ribonuclease Inhibitor"/>
    <property type="match status" value="1"/>
</dbReference>
<gene>
    <name evidence="2" type="ORF">Plil01_000968300</name>
</gene>
<dbReference type="Proteomes" id="UP001165083">
    <property type="component" value="Unassembled WGS sequence"/>
</dbReference>
<keyword evidence="1" id="KW-0472">Membrane</keyword>
<feature type="transmembrane region" description="Helical" evidence="1">
    <location>
        <begin position="279"/>
        <end position="300"/>
    </location>
</feature>
<feature type="transmembrane region" description="Helical" evidence="1">
    <location>
        <begin position="217"/>
        <end position="240"/>
    </location>
</feature>
<sequence length="732" mass="82388">MLREVSRLVLRAPKKVIYLSYWVFAAWWVAILLVHMVTCLFNAFYAYCYWNLDGTYLNLCLEFYQIGMPHQHHRTIAIVHAIVAVIHGMCLALMLAGSLHDNSLAFTPWSSSTAGGKTKRRSSSGLLQSFTQAYNKITYPCGLCGVNGKYFDAALVCREVVETALQTVQAYRMSVLLPRTLLNRVYVVLLAFNCWSSFVADSVFFGRDEARRRFACIVLDGMLDLIACTGVQLLILLNYVHEYNPELRGFDESIWYNDEWVARALNEFRMVMIVSWSDLISRTIFSLGLVITTTSMKRLLFQLPRKENRIAQSTSSIVIAVGATRKLLKGNKRKKEGEWTIEKPSQQLELGALIRARLVTCRNWLGNYGDRILLRGVHLFFGAWGVIVLVLHIHASLQPTLPQCFMQVRPWAVSRPSCYLVGLDCHILGIAGKKNEVHLEWSEFDASTVVQLLIRHCPTLEVPNTFQKFSGLHGIKVYNTTITDWGESAAITTKTHPQLTGLFLVRVNMTGGLLPAGFQSTDFPQSLNDIEICVTNLQSLPDDLATKWPSGGIIYVEYSQLRAVPPVLAQVQPSYLSLAGNPMTRLPPDIFEVPSLLYLGISEMDLEELPRNVTNLGAALSRIYMSKTAIAFFWSWMDDFAEQTKGKIAPVRAANSTYCNDFEKLQKGTGSGFRVPLSPEYSEILMNSAIENRQEILKTVSCSTKYEGLLYPLSFDDSINAISVPPRLVRHL</sequence>
<dbReference type="OrthoDB" id="107262at2759"/>
<dbReference type="AlphaFoldDB" id="A0A9W6U2D6"/>
<dbReference type="InterPro" id="IPR032675">
    <property type="entry name" value="LRR_dom_sf"/>
</dbReference>
<feature type="transmembrane region" description="Helical" evidence="1">
    <location>
        <begin position="76"/>
        <end position="99"/>
    </location>
</feature>
<accession>A0A9W6U2D6</accession>